<name>A0A5B6WQG3_9ROSI</name>
<proteinExistence type="predicted"/>
<protein>
    <submittedName>
        <fullName evidence="1">Uncharacterized protein</fullName>
    </submittedName>
</protein>
<accession>A0A5B6WQG3</accession>
<gene>
    <name evidence="1" type="ORF">EPI10_006235</name>
</gene>
<sequence>MLLALLPGKMEGQHPREIPFPPSEETIENLQGEIKKPPKIPIEQRTSDDYAMPNLNVVRRRINRPAINTNNFEIKLIMIQMIQLNLQF</sequence>
<dbReference type="Proteomes" id="UP000325315">
    <property type="component" value="Unassembled WGS sequence"/>
</dbReference>
<reference evidence="2" key="1">
    <citation type="journal article" date="2019" name="Plant Biotechnol. J.">
        <title>Genome sequencing of the Australian wild diploid species Gossypium australe highlights disease resistance and delayed gland morphogenesis.</title>
        <authorList>
            <person name="Cai Y."/>
            <person name="Cai X."/>
            <person name="Wang Q."/>
            <person name="Wang P."/>
            <person name="Zhang Y."/>
            <person name="Cai C."/>
            <person name="Xu Y."/>
            <person name="Wang K."/>
            <person name="Zhou Z."/>
            <person name="Wang C."/>
            <person name="Geng S."/>
            <person name="Li B."/>
            <person name="Dong Q."/>
            <person name="Hou Y."/>
            <person name="Wang H."/>
            <person name="Ai P."/>
            <person name="Liu Z."/>
            <person name="Yi F."/>
            <person name="Sun M."/>
            <person name="An G."/>
            <person name="Cheng J."/>
            <person name="Zhang Y."/>
            <person name="Shi Q."/>
            <person name="Xie Y."/>
            <person name="Shi X."/>
            <person name="Chang Y."/>
            <person name="Huang F."/>
            <person name="Chen Y."/>
            <person name="Hong S."/>
            <person name="Mi L."/>
            <person name="Sun Q."/>
            <person name="Zhang L."/>
            <person name="Zhou B."/>
            <person name="Peng R."/>
            <person name="Zhang X."/>
            <person name="Liu F."/>
        </authorList>
    </citation>
    <scope>NUCLEOTIDE SEQUENCE [LARGE SCALE GENOMIC DNA]</scope>
    <source>
        <strain evidence="2">cv. PA1801</strain>
    </source>
</reference>
<dbReference type="EMBL" id="SMMG02000002">
    <property type="protein sequence ID" value="KAA3484131.1"/>
    <property type="molecule type" value="Genomic_DNA"/>
</dbReference>
<evidence type="ECO:0000313" key="2">
    <source>
        <dbReference type="Proteomes" id="UP000325315"/>
    </source>
</evidence>
<dbReference type="AlphaFoldDB" id="A0A5B6WQG3"/>
<keyword evidence="2" id="KW-1185">Reference proteome</keyword>
<comment type="caution">
    <text evidence="1">The sequence shown here is derived from an EMBL/GenBank/DDBJ whole genome shotgun (WGS) entry which is preliminary data.</text>
</comment>
<organism evidence="1 2">
    <name type="scientific">Gossypium australe</name>
    <dbReference type="NCBI Taxonomy" id="47621"/>
    <lineage>
        <taxon>Eukaryota</taxon>
        <taxon>Viridiplantae</taxon>
        <taxon>Streptophyta</taxon>
        <taxon>Embryophyta</taxon>
        <taxon>Tracheophyta</taxon>
        <taxon>Spermatophyta</taxon>
        <taxon>Magnoliopsida</taxon>
        <taxon>eudicotyledons</taxon>
        <taxon>Gunneridae</taxon>
        <taxon>Pentapetalae</taxon>
        <taxon>rosids</taxon>
        <taxon>malvids</taxon>
        <taxon>Malvales</taxon>
        <taxon>Malvaceae</taxon>
        <taxon>Malvoideae</taxon>
        <taxon>Gossypium</taxon>
    </lineage>
</organism>
<evidence type="ECO:0000313" key="1">
    <source>
        <dbReference type="EMBL" id="KAA3484131.1"/>
    </source>
</evidence>